<comment type="caution">
    <text evidence="1">The sequence shown here is derived from an EMBL/GenBank/DDBJ whole genome shotgun (WGS) entry which is preliminary data.</text>
</comment>
<dbReference type="AlphaFoldDB" id="A0ABD6EEF0"/>
<protein>
    <submittedName>
        <fullName evidence="1">Uncharacterized protein</fullName>
    </submittedName>
</protein>
<evidence type="ECO:0000313" key="1">
    <source>
        <dbReference type="EMBL" id="MFH4977596.1"/>
    </source>
</evidence>
<accession>A0ABD6EEF0</accession>
<proteinExistence type="predicted"/>
<dbReference type="EMBL" id="JBGFUD010002437">
    <property type="protein sequence ID" value="MFH4977596.1"/>
    <property type="molecule type" value="Genomic_DNA"/>
</dbReference>
<reference evidence="1 2" key="1">
    <citation type="submission" date="2024-08" db="EMBL/GenBank/DDBJ databases">
        <title>Gnathostoma spinigerum genome.</title>
        <authorList>
            <person name="Gonzalez-Bertolin B."/>
            <person name="Monzon S."/>
            <person name="Zaballos A."/>
            <person name="Jimenez P."/>
            <person name="Dekumyoy P."/>
            <person name="Varona S."/>
            <person name="Cuesta I."/>
            <person name="Sumanam S."/>
            <person name="Adisakwattana P."/>
            <person name="Gasser R.B."/>
            <person name="Hernandez-Gonzalez A."/>
            <person name="Young N.D."/>
            <person name="Perteguer M.J."/>
        </authorList>
    </citation>
    <scope>NUCLEOTIDE SEQUENCE [LARGE SCALE GENOMIC DNA]</scope>
    <source>
        <strain evidence="1">AL3</strain>
        <tissue evidence="1">Liver</tissue>
    </source>
</reference>
<name>A0ABD6EEF0_9BILA</name>
<evidence type="ECO:0000313" key="2">
    <source>
        <dbReference type="Proteomes" id="UP001608902"/>
    </source>
</evidence>
<gene>
    <name evidence="1" type="ORF">AB6A40_004305</name>
</gene>
<dbReference type="Proteomes" id="UP001608902">
    <property type="component" value="Unassembled WGS sequence"/>
</dbReference>
<organism evidence="1 2">
    <name type="scientific">Gnathostoma spinigerum</name>
    <dbReference type="NCBI Taxonomy" id="75299"/>
    <lineage>
        <taxon>Eukaryota</taxon>
        <taxon>Metazoa</taxon>
        <taxon>Ecdysozoa</taxon>
        <taxon>Nematoda</taxon>
        <taxon>Chromadorea</taxon>
        <taxon>Rhabditida</taxon>
        <taxon>Spirurina</taxon>
        <taxon>Gnathostomatomorpha</taxon>
        <taxon>Gnathostomatoidea</taxon>
        <taxon>Gnathostomatidae</taxon>
        <taxon>Gnathostoma</taxon>
    </lineage>
</organism>
<sequence length="97" mass="11371">MALLHEPIPTWTRRRGRSSRIWKDLIKADLFSAGFDSVVDEATKIYGRGIGNTWRSKNWLRVVDILADDRDLWRRMCGNHGREGARERSREQCTLDK</sequence>
<keyword evidence="2" id="KW-1185">Reference proteome</keyword>